<dbReference type="Gene3D" id="3.40.50.1110">
    <property type="entry name" value="SGNH hydrolase"/>
    <property type="match status" value="1"/>
</dbReference>
<dbReference type="InterPro" id="IPR000945">
    <property type="entry name" value="DBH-like"/>
</dbReference>
<dbReference type="OrthoDB" id="3051112at2759"/>
<dbReference type="SUPFAM" id="SSF56219">
    <property type="entry name" value="DNase I-like"/>
    <property type="match status" value="1"/>
</dbReference>
<reference evidence="3" key="1">
    <citation type="submission" date="2021-03" db="EMBL/GenBank/DDBJ databases">
        <authorList>
            <person name="Bekaert M."/>
        </authorList>
    </citation>
    <scope>NUCLEOTIDE SEQUENCE</scope>
</reference>
<dbReference type="InterPro" id="IPR036939">
    <property type="entry name" value="Cu2_ascorb_mOase_N_sf"/>
</dbReference>
<dbReference type="Gene3D" id="2.60.120.310">
    <property type="entry name" value="Copper type II, ascorbate-dependent monooxygenase, N-terminal domain"/>
    <property type="match status" value="1"/>
</dbReference>
<organism evidence="3 4">
    <name type="scientific">Mytilus edulis</name>
    <name type="common">Blue mussel</name>
    <dbReference type="NCBI Taxonomy" id="6550"/>
    <lineage>
        <taxon>Eukaryota</taxon>
        <taxon>Metazoa</taxon>
        <taxon>Spiralia</taxon>
        <taxon>Lophotrochozoa</taxon>
        <taxon>Mollusca</taxon>
        <taxon>Bivalvia</taxon>
        <taxon>Autobranchia</taxon>
        <taxon>Pteriomorphia</taxon>
        <taxon>Mytilida</taxon>
        <taxon>Mytiloidea</taxon>
        <taxon>Mytilidae</taxon>
        <taxon>Mytilinae</taxon>
        <taxon>Mytilus</taxon>
    </lineage>
</organism>
<comment type="caution">
    <text evidence="3">The sequence shown here is derived from an EMBL/GenBank/DDBJ whole genome shotgun (WGS) entry which is preliminary data.</text>
</comment>
<evidence type="ECO:0000313" key="3">
    <source>
        <dbReference type="EMBL" id="CAG2192067.1"/>
    </source>
</evidence>
<dbReference type="Proteomes" id="UP000683360">
    <property type="component" value="Unassembled WGS sequence"/>
</dbReference>
<evidence type="ECO:0000259" key="2">
    <source>
        <dbReference type="Pfam" id="PF01082"/>
    </source>
</evidence>
<dbReference type="EMBL" id="CAJPWZ010000377">
    <property type="protein sequence ID" value="CAG2192067.1"/>
    <property type="molecule type" value="Genomic_DNA"/>
</dbReference>
<dbReference type="InterPro" id="IPR036514">
    <property type="entry name" value="SGNH_hydro_sf"/>
</dbReference>
<evidence type="ECO:0000313" key="4">
    <source>
        <dbReference type="Proteomes" id="UP000683360"/>
    </source>
</evidence>
<accession>A0A8S3Q9W8</accession>
<feature type="compositionally biased region" description="Polar residues" evidence="1">
    <location>
        <begin position="1"/>
        <end position="11"/>
    </location>
</feature>
<evidence type="ECO:0000256" key="1">
    <source>
        <dbReference type="SAM" id="MobiDB-lite"/>
    </source>
</evidence>
<dbReference type="InterPro" id="IPR000323">
    <property type="entry name" value="Cu2_ascorb_mOase_N"/>
</dbReference>
<dbReference type="Pfam" id="PF01082">
    <property type="entry name" value="Cu2_monooxygen"/>
    <property type="match status" value="1"/>
</dbReference>
<dbReference type="SUPFAM" id="SSF49742">
    <property type="entry name" value="PHM/PNGase F"/>
    <property type="match status" value="1"/>
</dbReference>
<keyword evidence="4" id="KW-1185">Reference proteome</keyword>
<dbReference type="Gene3D" id="3.60.10.10">
    <property type="entry name" value="Endonuclease/exonuclease/phosphatase"/>
    <property type="match status" value="1"/>
</dbReference>
<dbReference type="GO" id="GO:0004500">
    <property type="term" value="F:dopamine beta-monooxygenase activity"/>
    <property type="evidence" value="ECO:0007669"/>
    <property type="project" value="InterPro"/>
</dbReference>
<feature type="region of interest" description="Disordered" evidence="1">
    <location>
        <begin position="1"/>
        <end position="54"/>
    </location>
</feature>
<protein>
    <recommendedName>
        <fullName evidence="2">Copper type II ascorbate-dependent monooxygenase N-terminal domain-containing protein</fullName>
    </recommendedName>
</protein>
<name>A0A8S3Q9W8_MYTED</name>
<gene>
    <name evidence="3" type="ORF">MEDL_7251</name>
</gene>
<dbReference type="SUPFAM" id="SSF52266">
    <property type="entry name" value="SGNH hydrolase"/>
    <property type="match status" value="1"/>
</dbReference>
<feature type="compositionally biased region" description="Basic residues" evidence="1">
    <location>
        <begin position="18"/>
        <end position="27"/>
    </location>
</feature>
<dbReference type="PANTHER" id="PTHR10157:SF23">
    <property type="entry name" value="MOXD1 HOMOLOG 1"/>
    <property type="match status" value="1"/>
</dbReference>
<dbReference type="PANTHER" id="PTHR10157">
    <property type="entry name" value="DOPAMINE BETA HYDROXYLASE RELATED"/>
    <property type="match status" value="1"/>
</dbReference>
<dbReference type="InterPro" id="IPR036691">
    <property type="entry name" value="Endo/exonu/phosph_ase_sf"/>
</dbReference>
<dbReference type="GO" id="GO:0005507">
    <property type="term" value="F:copper ion binding"/>
    <property type="evidence" value="ECO:0007669"/>
    <property type="project" value="InterPro"/>
</dbReference>
<sequence length="828" mass="94288">MDTKQECGTNSKRTERRGQKKRCRTKSKIIGQKAKPTESNGQKASVERKKNRPKAMNISNKGILRTSLRIPATSIPTKQTSYYCMLFRLPRNDTFHLVGTKPIIDNKDITHHILLFGCNEQEGQIIPSEEPYECGMLAHRQCVNIIGTWTVGSDGDCFHNATGFKIGSSGFQTAALQLDIETIISNNNSTGIIELDTVEDNKTSTPSRKSKSSVNNLSIPKDRVLQHGKSIDSRFTEIHTILSTIDNSIKSFVNMLSDLKHSTDHVHNDMQSMITEIVSTNKKKIMENLVLIETKMKHSSQSLDSLHTKSNLIDSQLKKMDTAHNENKNLLSNLTSLVINLQDRVDQLENKLSEPLHEGKCNTQNDQQLQHQSLNNTKELETETPTKPQIGITFVTKDKDQHKIISDRQNAEEPNRDVPKINCDYLILSDSILRRIQPNRFTPKQKTVKRYIRGGANTCTSFIEKNGTTINAKTFLIHIGTRDLQSEGVKEEEFGNLLEIASKTWNSSKIFILPIVKRKDIPNEDVNEANKILQSACNFFPHVCLIDPFEPSEDMFYDDVHLNNNRGLPNMVKHLKMAMNIYRPTENHGFRPTQRHTSSTSRHVNNRREVKDYHDYAPYVTNNWDIERPISNQTMEPHPITPPAYIQGSSHYQQPSSFPQQNLMPWLPPPYFQPPLMPWQNPWQWPPFGQDIYLAAVYVSPENSSCNVPDLNSVYAHLLSDIEKYCKLGDIMVQGDFNAHTNTSPDYVLFDESKQPYVVDNYYVEDSIMPRNNLDPKRINNSGRCLLDLCKETSLTILNGRTIGDLHGKQSCITYNGCSLVDYTLVSF</sequence>
<dbReference type="AlphaFoldDB" id="A0A8S3Q9W8"/>
<feature type="domain" description="Copper type II ascorbate-dependent monooxygenase N-terminal" evidence="2">
    <location>
        <begin position="68"/>
        <end position="171"/>
    </location>
</feature>
<dbReference type="InterPro" id="IPR008977">
    <property type="entry name" value="PHM/PNGase_F_dom_sf"/>
</dbReference>
<proteinExistence type="predicted"/>